<dbReference type="CDD" id="cd15482">
    <property type="entry name" value="Sialidase_non-viral"/>
    <property type="match status" value="1"/>
</dbReference>
<feature type="transmembrane region" description="Helical" evidence="10">
    <location>
        <begin position="1477"/>
        <end position="1498"/>
    </location>
</feature>
<dbReference type="SUPFAM" id="SSF49785">
    <property type="entry name" value="Galactose-binding domain-like"/>
    <property type="match status" value="1"/>
</dbReference>
<comment type="catalytic activity">
    <reaction evidence="1">
        <text>Hydrolysis of alpha-(2-&gt;3)-, alpha-(2-&gt;6)-, alpha-(2-&gt;8)- glycosidic linkages of terminal sialic acid residues in oligosaccharides, glycoproteins, glycolipids, colominic acid and synthetic substrates.</text>
        <dbReference type="EC" id="3.2.1.18"/>
    </reaction>
</comment>
<dbReference type="Gene3D" id="1.20.1270.90">
    <property type="entry name" value="AF1782-like"/>
    <property type="match status" value="2"/>
</dbReference>
<dbReference type="EC" id="3.2.1.18" evidence="3"/>
<dbReference type="eggNOG" id="COG3250">
    <property type="taxonomic scope" value="Bacteria"/>
</dbReference>
<evidence type="ECO:0000256" key="9">
    <source>
        <dbReference type="SAM" id="MobiDB-lite"/>
    </source>
</evidence>
<evidence type="ECO:0000259" key="12">
    <source>
        <dbReference type="PROSITE" id="PS50022"/>
    </source>
</evidence>
<keyword evidence="7" id="KW-0326">Glycosidase</keyword>
<sequence length="1505" mass="165115">MNKKKIMALLVTSLLVTNLGTNMAMADINDKEYKSQYVQMYQSEPIAEKLISKSEIIATATSAQSGQEAEKVIDGSTTTLWHTPWDGLNISENPQSVTLNLGKVRNVTSIHITPRQSGNNGKIKDYKIYAGDVIIAEGTWKSDSDTKYIILNEPVATDSIRVEAISTIGDTNNKYASIAEIDIYEATEAPLKLVSSENLQINNGVGGDLTDRLENVLRIGEGTAIIRFQATNSGLQSLFSISNNNKANEHFHVYINSGQVGYELRKQSGNVSTGVVNKTLNKGINTIAFKAEKNSGYSIYLNGEKVLENTVATANFLESLDDANTLKLGTTDRSTGSNEYNFTGKIDFFEFYDQPLADRYLKEITGQTSTEELPLPEGAIKTDPIDVFTPGELGSNNFRIPSLFTTKEGTVIAGIDVRVGGGNDSPNNIDIGIKRSTDNGQTWDSGQIVLNYPDSASGIDSSLVQDEETGEIFMLVDAFPQGGGAFQAKRGSGFSDIEVNGETVRAMNLTHTDGSKYYAIPGEIGSEFGLVVDSEGNSTNYKVDAENNLYKDDVKIGNTFAASCELKAYLTSYLALISSKDDGVTWSKPKLISGQFKKEWMSFLGTGPGRGYQIKNGEKAGRLIFPVYSLNRNQKQSSAVIYSDDHGITWQLGESVNDNRIVNGVTIQGETFTGASGEEMTEAQVVEMPNGELKMFMRNPSKANPAVATSKDGGETWENIIEYENDLREPYCQLSVINYEGEIDGKPALIFANPNSSSRAEGTVQIGLINNIGTEENPVWDFEWKYKQLVKPGYYAYSCLSQLDNGNIGLFYEGTANQEMSFIQMNIDYLKADLLADAPTAEIKSITSLDIIESYNPGDVLNLKVTFDQTVSLIGERSLTFIINGKEISGEVSRISGNEYKVTVILPEDIEEGSHKIAVKDNSRLEIINTIGKVMDLSNNIETESVIIVEEEALEEEIKFSLNSVESVKSGKSLDIKLALSDISETEDIFAIDANLNYDATKFELGEESIKAINSEKTYVSYREIEPGNIRVIISSLGSPIVSGEEIININLKAKELLGLSEIKIEGSCADGDGVYKNILGSSISINVEENIVIDTSKLEILISQGELLEEKEYTSESWSKFIETFEMAKSVISKTDASQEEIDLATELLEEAIAGLKRSEQASIFTKHLEIAIEMAEDITEEDMINVVPAVKKEFSEALIEAKDILVQLEVGNDISQELVNSSFERLSKAIHMLEHKGNKTDLLNLVKEINELNARDFTKESWNVLQDVLNSNEVQSVINDENALEADIENVYNSLYDAFSKLEAVSEAVNKDMLNNLIVTVEGLVEDEYILSTWQNLQDVLEVAQKVSTNENASQEEVDGAYKNLLKGYLQLRLKPNKDKLEDLINKAEQLDSSKYTKASWKVVDDAIKAAKAVFENEEATKEQIKEAEKEVETAISNLKDKENSIIGNSSNNNVASNSSTNNSSVGNTNLPKTGGAPAVSVGLFGAIVAFFGGILTKKNKIN</sequence>
<dbReference type="GO" id="GO:0004308">
    <property type="term" value="F:exo-alpha-sialidase activity"/>
    <property type="evidence" value="ECO:0007669"/>
    <property type="project" value="UniProtKB-EC"/>
</dbReference>
<accession>L1QAZ1</accession>
<evidence type="ECO:0000256" key="8">
    <source>
        <dbReference type="SAM" id="Coils"/>
    </source>
</evidence>
<dbReference type="SUPFAM" id="SSF49899">
    <property type="entry name" value="Concanavalin A-like lectins/glucanases"/>
    <property type="match status" value="1"/>
</dbReference>
<dbReference type="SUPFAM" id="SSF50939">
    <property type="entry name" value="Sialidases"/>
    <property type="match status" value="1"/>
</dbReference>
<feature type="signal peptide" evidence="11">
    <location>
        <begin position="1"/>
        <end position="26"/>
    </location>
</feature>
<dbReference type="InterPro" id="IPR013320">
    <property type="entry name" value="ConA-like_dom_sf"/>
</dbReference>
<dbReference type="Gene3D" id="2.40.220.10">
    <property type="entry name" value="Intramolecular Trans-sialidase, Domain 3"/>
    <property type="match status" value="1"/>
</dbReference>
<keyword evidence="6" id="KW-0378">Hydrolase</keyword>
<dbReference type="STRING" id="545697.HMPREF0216_02601"/>
<dbReference type="PANTHER" id="PTHR10628:SF30">
    <property type="entry name" value="EXO-ALPHA-SIALIDASE"/>
    <property type="match status" value="1"/>
</dbReference>
<dbReference type="GO" id="GO:0009313">
    <property type="term" value="P:oligosaccharide catabolic process"/>
    <property type="evidence" value="ECO:0007669"/>
    <property type="project" value="TreeGrafter"/>
</dbReference>
<name>L1QAZ1_9CLOT</name>
<dbReference type="SUPFAM" id="SSF49384">
    <property type="entry name" value="Carbohydrate-binding domain"/>
    <property type="match status" value="1"/>
</dbReference>
<evidence type="ECO:0000313" key="14">
    <source>
        <dbReference type="Proteomes" id="UP000010420"/>
    </source>
</evidence>
<dbReference type="InterPro" id="IPR004124">
    <property type="entry name" value="Glyco_hydro_33_N"/>
</dbReference>
<dbReference type="Gene3D" id="2.60.40.680">
    <property type="match status" value="1"/>
</dbReference>
<dbReference type="HOGENOM" id="CLU_244973_0_0_9"/>
<dbReference type="InterPro" id="IPR026856">
    <property type="entry name" value="Sialidase_fam"/>
</dbReference>
<dbReference type="GO" id="GO:0006689">
    <property type="term" value="P:ganglioside catabolic process"/>
    <property type="evidence" value="ECO:0007669"/>
    <property type="project" value="TreeGrafter"/>
</dbReference>
<dbReference type="InterPro" id="IPR036278">
    <property type="entry name" value="Sialidase_sf"/>
</dbReference>
<dbReference type="Gene3D" id="2.60.120.260">
    <property type="entry name" value="Galactose-binding domain-like"/>
    <property type="match status" value="1"/>
</dbReference>
<keyword evidence="4 11" id="KW-0732">Signal</keyword>
<dbReference type="Gene3D" id="2.120.10.10">
    <property type="match status" value="1"/>
</dbReference>
<gene>
    <name evidence="13" type="ORF">HMPREF0216_02601</name>
</gene>
<evidence type="ECO:0000256" key="3">
    <source>
        <dbReference type="ARBA" id="ARBA00012733"/>
    </source>
</evidence>
<reference evidence="13 14" key="1">
    <citation type="submission" date="2012-05" db="EMBL/GenBank/DDBJ databases">
        <authorList>
            <person name="Weinstock G."/>
            <person name="Sodergren E."/>
            <person name="Lobos E.A."/>
            <person name="Fulton L."/>
            <person name="Fulton R."/>
            <person name="Courtney L."/>
            <person name="Fronick C."/>
            <person name="O'Laughlin M."/>
            <person name="Godfrey J."/>
            <person name="Wilson R.M."/>
            <person name="Miner T."/>
            <person name="Farmer C."/>
            <person name="Delehaunty K."/>
            <person name="Cordes M."/>
            <person name="Minx P."/>
            <person name="Tomlinson C."/>
            <person name="Chen J."/>
            <person name="Wollam A."/>
            <person name="Pepin K.H."/>
            <person name="Bhonagiri V."/>
            <person name="Zhang X."/>
            <person name="Suruliraj S."/>
            <person name="Warren W."/>
            <person name="Mitreva M."/>
            <person name="Mardis E.R."/>
            <person name="Wilson R.K."/>
        </authorList>
    </citation>
    <scope>NUCLEOTIDE SEQUENCE [LARGE SCALE GENOMIC DNA]</scope>
    <source>
        <strain evidence="13 14">DSM 1785</strain>
    </source>
</reference>
<proteinExistence type="inferred from homology"/>
<keyword evidence="10" id="KW-0812">Transmembrane</keyword>
<dbReference type="Gene3D" id="2.60.120.200">
    <property type="match status" value="1"/>
</dbReference>
<dbReference type="Pfam" id="PF07554">
    <property type="entry name" value="FIVAR"/>
    <property type="match status" value="3"/>
</dbReference>
<dbReference type="OrthoDB" id="7294637at2"/>
<dbReference type="eggNOG" id="COG1538">
    <property type="taxonomic scope" value="Bacteria"/>
</dbReference>
<dbReference type="PATRIC" id="fig|545697.3.peg.2560"/>
<evidence type="ECO:0000256" key="2">
    <source>
        <dbReference type="ARBA" id="ARBA00009348"/>
    </source>
</evidence>
<comment type="caution">
    <text evidence="13">The sequence shown here is derived from an EMBL/GenBank/DDBJ whole genome shotgun (WGS) entry which is preliminary data.</text>
</comment>
<keyword evidence="14" id="KW-1185">Reference proteome</keyword>
<dbReference type="InterPro" id="IPR008979">
    <property type="entry name" value="Galactose-bd-like_sf"/>
</dbReference>
<keyword evidence="8" id="KW-0175">Coiled coil</keyword>
<dbReference type="Pfam" id="PF00754">
    <property type="entry name" value="F5_F8_type_C"/>
    <property type="match status" value="1"/>
</dbReference>
<evidence type="ECO:0000313" key="13">
    <source>
        <dbReference type="EMBL" id="EKY25133.1"/>
    </source>
</evidence>
<dbReference type="Pfam" id="PF02973">
    <property type="entry name" value="Sialidase"/>
    <property type="match status" value="1"/>
</dbReference>
<keyword evidence="10" id="KW-0472">Membrane</keyword>
<evidence type="ECO:0000256" key="7">
    <source>
        <dbReference type="ARBA" id="ARBA00023295"/>
    </source>
</evidence>
<dbReference type="GO" id="GO:0016020">
    <property type="term" value="C:membrane"/>
    <property type="evidence" value="ECO:0007669"/>
    <property type="project" value="TreeGrafter"/>
</dbReference>
<organism evidence="13 14">
    <name type="scientific">Clostridium celatum DSM 1785</name>
    <dbReference type="NCBI Taxonomy" id="545697"/>
    <lineage>
        <taxon>Bacteria</taxon>
        <taxon>Bacillati</taxon>
        <taxon>Bacillota</taxon>
        <taxon>Clostridia</taxon>
        <taxon>Eubacteriales</taxon>
        <taxon>Clostridiaceae</taxon>
        <taxon>Clostridium</taxon>
    </lineage>
</organism>
<dbReference type="Gene3D" id="1.20.1270.70">
    <property type="entry name" value="Designed single chain three-helix bundle"/>
    <property type="match status" value="2"/>
</dbReference>
<dbReference type="EMBL" id="AMEZ01000075">
    <property type="protein sequence ID" value="EKY25133.1"/>
    <property type="molecule type" value="Genomic_DNA"/>
</dbReference>
<feature type="chain" id="PRO_5003957100" description="exo-alpha-sialidase" evidence="11">
    <location>
        <begin position="27"/>
        <end position="1505"/>
    </location>
</feature>
<keyword evidence="5" id="KW-0677">Repeat</keyword>
<dbReference type="InterPro" id="IPR008965">
    <property type="entry name" value="CBM2/CBM3_carb-bd_dom_sf"/>
</dbReference>
<feature type="region of interest" description="Disordered" evidence="9">
    <location>
        <begin position="1449"/>
        <end position="1472"/>
    </location>
</feature>
<dbReference type="GO" id="GO:0005737">
    <property type="term" value="C:cytoplasm"/>
    <property type="evidence" value="ECO:0007669"/>
    <property type="project" value="TreeGrafter"/>
</dbReference>
<dbReference type="GO" id="GO:0030246">
    <property type="term" value="F:carbohydrate binding"/>
    <property type="evidence" value="ECO:0007669"/>
    <property type="project" value="InterPro"/>
</dbReference>
<feature type="domain" description="F5/8 type C" evidence="12">
    <location>
        <begin position="42"/>
        <end position="186"/>
    </location>
</feature>
<dbReference type="RefSeq" id="WP_005214619.1">
    <property type="nucleotide sequence ID" value="NZ_KB291665.1"/>
</dbReference>
<evidence type="ECO:0000256" key="6">
    <source>
        <dbReference type="ARBA" id="ARBA00022801"/>
    </source>
</evidence>
<evidence type="ECO:0000256" key="1">
    <source>
        <dbReference type="ARBA" id="ARBA00000427"/>
    </source>
</evidence>
<dbReference type="Pfam" id="PF13088">
    <property type="entry name" value="BNR_2"/>
    <property type="match status" value="1"/>
</dbReference>
<dbReference type="InterPro" id="IPR011040">
    <property type="entry name" value="Sialidase"/>
</dbReference>
<evidence type="ECO:0000256" key="11">
    <source>
        <dbReference type="SAM" id="SignalP"/>
    </source>
</evidence>
<dbReference type="PANTHER" id="PTHR10628">
    <property type="entry name" value="SIALIDASE"/>
    <property type="match status" value="1"/>
</dbReference>
<feature type="coiled-coil region" evidence="8">
    <location>
        <begin position="1410"/>
        <end position="1447"/>
    </location>
</feature>
<evidence type="ECO:0000256" key="5">
    <source>
        <dbReference type="ARBA" id="ARBA00022737"/>
    </source>
</evidence>
<protein>
    <recommendedName>
        <fullName evidence="3">exo-alpha-sialidase</fullName>
        <ecNumber evidence="3">3.2.1.18</ecNumber>
    </recommendedName>
</protein>
<keyword evidence="10" id="KW-1133">Transmembrane helix</keyword>
<dbReference type="Proteomes" id="UP000010420">
    <property type="component" value="Unassembled WGS sequence"/>
</dbReference>
<evidence type="ECO:0000256" key="4">
    <source>
        <dbReference type="ARBA" id="ARBA00022729"/>
    </source>
</evidence>
<evidence type="ECO:0000256" key="10">
    <source>
        <dbReference type="SAM" id="Phobius"/>
    </source>
</evidence>
<comment type="similarity">
    <text evidence="2">Belongs to the glycosyl hydrolase 33 family.</text>
</comment>
<dbReference type="InterPro" id="IPR000421">
    <property type="entry name" value="FA58C"/>
</dbReference>
<dbReference type="InterPro" id="IPR023364">
    <property type="entry name" value="Trans_sialidase_dom3"/>
</dbReference>
<dbReference type="PROSITE" id="PS50022">
    <property type="entry name" value="FA58C_3"/>
    <property type="match status" value="1"/>
</dbReference>
<dbReference type="eggNOG" id="COG4409">
    <property type="taxonomic scope" value="Bacteria"/>
</dbReference>